<dbReference type="EMBL" id="JBEPSM010000001">
    <property type="protein sequence ID" value="MET4633353.1"/>
    <property type="molecule type" value="Genomic_DNA"/>
</dbReference>
<evidence type="ECO:0000313" key="2">
    <source>
        <dbReference type="Proteomes" id="UP001549321"/>
    </source>
</evidence>
<organism evidence="1 2">
    <name type="scientific">Kaistia defluvii</name>
    <dbReference type="NCBI Taxonomy" id="410841"/>
    <lineage>
        <taxon>Bacteria</taxon>
        <taxon>Pseudomonadati</taxon>
        <taxon>Pseudomonadota</taxon>
        <taxon>Alphaproteobacteria</taxon>
        <taxon>Hyphomicrobiales</taxon>
        <taxon>Kaistiaceae</taxon>
        <taxon>Kaistia</taxon>
    </lineage>
</organism>
<gene>
    <name evidence="1" type="ORF">ABIE08_001266</name>
</gene>
<protein>
    <submittedName>
        <fullName evidence="1">Uncharacterized protein</fullName>
    </submittedName>
</protein>
<comment type="caution">
    <text evidence="1">The sequence shown here is derived from an EMBL/GenBank/DDBJ whole genome shotgun (WGS) entry which is preliminary data.</text>
</comment>
<proteinExistence type="predicted"/>
<reference evidence="1 2" key="1">
    <citation type="submission" date="2024-06" db="EMBL/GenBank/DDBJ databases">
        <title>Sorghum-associated microbial communities from plants grown in Nebraska, USA.</title>
        <authorList>
            <person name="Schachtman D."/>
        </authorList>
    </citation>
    <scope>NUCLEOTIDE SEQUENCE [LARGE SCALE GENOMIC DNA]</scope>
    <source>
        <strain evidence="1 2">3207</strain>
    </source>
</reference>
<name>A0ABV2QWU1_9HYPH</name>
<accession>A0ABV2QWU1</accession>
<keyword evidence="2" id="KW-1185">Reference proteome</keyword>
<sequence length="91" mass="9199">MLLVVSAIAIFVGTLTADGGSREVAVVAPLWANAAEAAEIVARSGGSIVASAGLSNVIIAQSDNPDFIASLYRSGAWLVLDAVKLRGCLSV</sequence>
<dbReference type="Proteomes" id="UP001549321">
    <property type="component" value="Unassembled WGS sequence"/>
</dbReference>
<evidence type="ECO:0000313" key="1">
    <source>
        <dbReference type="EMBL" id="MET4633353.1"/>
    </source>
</evidence>